<evidence type="ECO:0000259" key="1">
    <source>
        <dbReference type="PROSITE" id="PS51819"/>
    </source>
</evidence>
<reference evidence="2" key="1">
    <citation type="submission" date="2023-03" db="EMBL/GenBank/DDBJ databases">
        <title>Andean soil-derived lignocellulolytic bacterial consortium as a source of novel taxa and putative plastic-active enzymes.</title>
        <authorList>
            <person name="Diaz-Garcia L."/>
            <person name="Chuvochina M."/>
            <person name="Feuerriegel G."/>
            <person name="Bunk B."/>
            <person name="Sproer C."/>
            <person name="Streit W.R."/>
            <person name="Rodriguez L.M."/>
            <person name="Overmann J."/>
            <person name="Jimenez D.J."/>
        </authorList>
    </citation>
    <scope>NUCLEOTIDE SEQUENCE</scope>
    <source>
        <strain evidence="2">MAG 2441</strain>
    </source>
</reference>
<organism evidence="2 3">
    <name type="scientific">Candidatus Cohnella colombiensis</name>
    <dbReference type="NCBI Taxonomy" id="3121368"/>
    <lineage>
        <taxon>Bacteria</taxon>
        <taxon>Bacillati</taxon>
        <taxon>Bacillota</taxon>
        <taxon>Bacilli</taxon>
        <taxon>Bacillales</taxon>
        <taxon>Paenibacillaceae</taxon>
        <taxon>Cohnella</taxon>
    </lineage>
</organism>
<evidence type="ECO:0000313" key="2">
    <source>
        <dbReference type="EMBL" id="WEK56058.1"/>
    </source>
</evidence>
<evidence type="ECO:0000313" key="3">
    <source>
        <dbReference type="Proteomes" id="UP001178662"/>
    </source>
</evidence>
<gene>
    <name evidence="2" type="ORF">P0Y55_08420</name>
</gene>
<dbReference type="InterPro" id="IPR029068">
    <property type="entry name" value="Glyas_Bleomycin-R_OHBP_Dase"/>
</dbReference>
<dbReference type="InterPro" id="IPR004360">
    <property type="entry name" value="Glyas_Fos-R_dOase_dom"/>
</dbReference>
<proteinExistence type="predicted"/>
<dbReference type="Gene3D" id="3.10.180.10">
    <property type="entry name" value="2,3-Dihydroxybiphenyl 1,2-Dioxygenase, domain 1"/>
    <property type="match status" value="1"/>
</dbReference>
<dbReference type="InterPro" id="IPR037523">
    <property type="entry name" value="VOC_core"/>
</dbReference>
<sequence length="137" mass="15597">MKVRVGAVFIPVIDLEESINWYLNVLELKLIDNWGAGASFSFNQGESLLALIKVEKVSPLKFAVNETQSNVYFHFETDDLAQLKRNFESKGIRITSLMDHGLMNELFIIDPSGNEITFFCEKSESPFYKHATGKTSW</sequence>
<dbReference type="SUPFAM" id="SSF54593">
    <property type="entry name" value="Glyoxalase/Bleomycin resistance protein/Dihydroxybiphenyl dioxygenase"/>
    <property type="match status" value="1"/>
</dbReference>
<protein>
    <submittedName>
        <fullName evidence="2">VOC family protein</fullName>
    </submittedName>
</protein>
<dbReference type="Pfam" id="PF00903">
    <property type="entry name" value="Glyoxalase"/>
    <property type="match status" value="1"/>
</dbReference>
<dbReference type="EMBL" id="CP119317">
    <property type="protein sequence ID" value="WEK56058.1"/>
    <property type="molecule type" value="Genomic_DNA"/>
</dbReference>
<name>A0AA95F383_9BACL</name>
<keyword evidence="3" id="KW-1185">Reference proteome</keyword>
<feature type="domain" description="VOC" evidence="1">
    <location>
        <begin position="4"/>
        <end position="121"/>
    </location>
</feature>
<accession>A0AA95F383</accession>
<dbReference type="Proteomes" id="UP001178662">
    <property type="component" value="Chromosome"/>
</dbReference>
<dbReference type="AlphaFoldDB" id="A0AA95F383"/>
<dbReference type="PROSITE" id="PS51819">
    <property type="entry name" value="VOC"/>
    <property type="match status" value="1"/>
</dbReference>